<name>A0A8H5D5N8_9AGAR</name>
<feature type="domain" description="YABBY protein C-terminal" evidence="2">
    <location>
        <begin position="28"/>
        <end position="67"/>
    </location>
</feature>
<organism evidence="3 4">
    <name type="scientific">Leucocoprinus leucothites</name>
    <dbReference type="NCBI Taxonomy" id="201217"/>
    <lineage>
        <taxon>Eukaryota</taxon>
        <taxon>Fungi</taxon>
        <taxon>Dikarya</taxon>
        <taxon>Basidiomycota</taxon>
        <taxon>Agaricomycotina</taxon>
        <taxon>Agaricomycetes</taxon>
        <taxon>Agaricomycetidae</taxon>
        <taxon>Agaricales</taxon>
        <taxon>Agaricineae</taxon>
        <taxon>Agaricaceae</taxon>
        <taxon>Leucocoprinus</taxon>
    </lineage>
</organism>
<dbReference type="EMBL" id="JAACJO010000011">
    <property type="protein sequence ID" value="KAF5352702.1"/>
    <property type="molecule type" value="Genomic_DNA"/>
</dbReference>
<dbReference type="OrthoDB" id="667577at2759"/>
<evidence type="ECO:0000313" key="3">
    <source>
        <dbReference type="EMBL" id="KAF5352702.1"/>
    </source>
</evidence>
<feature type="region of interest" description="Disordered" evidence="1">
    <location>
        <begin position="1"/>
        <end position="28"/>
    </location>
</feature>
<accession>A0A8H5D5N8</accession>
<dbReference type="Gene3D" id="1.10.30.10">
    <property type="entry name" value="High mobility group box domain"/>
    <property type="match status" value="1"/>
</dbReference>
<protein>
    <recommendedName>
        <fullName evidence="2">YABBY protein C-terminal domain-containing protein</fullName>
    </recommendedName>
</protein>
<dbReference type="InterPro" id="IPR036910">
    <property type="entry name" value="HMG_box_dom_sf"/>
</dbReference>
<proteinExistence type="predicted"/>
<keyword evidence="4" id="KW-1185">Reference proteome</keyword>
<dbReference type="SUPFAM" id="SSF47095">
    <property type="entry name" value="HMG-box"/>
    <property type="match status" value="1"/>
</dbReference>
<dbReference type="AlphaFoldDB" id="A0A8H5D5N8"/>
<dbReference type="Proteomes" id="UP000559027">
    <property type="component" value="Unassembled WGS sequence"/>
</dbReference>
<sequence>MAPTKTSTEKPAKKARSTGGAGRKKLTPFNKFMQSEMHRLKEDEPELSHKERFKMATANWKMAPENPKKATA</sequence>
<dbReference type="InterPro" id="IPR056775">
    <property type="entry name" value="YABBY_C"/>
</dbReference>
<dbReference type="Pfam" id="PF04690">
    <property type="entry name" value="YABBY"/>
    <property type="match status" value="1"/>
</dbReference>
<gene>
    <name evidence="3" type="ORF">D9756_005856</name>
</gene>
<evidence type="ECO:0000313" key="4">
    <source>
        <dbReference type="Proteomes" id="UP000559027"/>
    </source>
</evidence>
<dbReference type="CDD" id="cd00084">
    <property type="entry name" value="HMG-box_SF"/>
    <property type="match status" value="1"/>
</dbReference>
<evidence type="ECO:0000256" key="1">
    <source>
        <dbReference type="SAM" id="MobiDB-lite"/>
    </source>
</evidence>
<reference evidence="3 4" key="1">
    <citation type="journal article" date="2020" name="ISME J.">
        <title>Uncovering the hidden diversity of litter-decomposition mechanisms in mushroom-forming fungi.</title>
        <authorList>
            <person name="Floudas D."/>
            <person name="Bentzer J."/>
            <person name="Ahren D."/>
            <person name="Johansson T."/>
            <person name="Persson P."/>
            <person name="Tunlid A."/>
        </authorList>
    </citation>
    <scope>NUCLEOTIDE SEQUENCE [LARGE SCALE GENOMIC DNA]</scope>
    <source>
        <strain evidence="3 4">CBS 146.42</strain>
    </source>
</reference>
<comment type="caution">
    <text evidence="3">The sequence shown here is derived from an EMBL/GenBank/DDBJ whole genome shotgun (WGS) entry which is preliminary data.</text>
</comment>
<evidence type="ECO:0000259" key="2">
    <source>
        <dbReference type="Pfam" id="PF04690"/>
    </source>
</evidence>